<dbReference type="CDD" id="cd22157">
    <property type="entry name" value="F-box_AtFBW1-like"/>
    <property type="match status" value="1"/>
</dbReference>
<dbReference type="Pfam" id="PF00646">
    <property type="entry name" value="F-box"/>
    <property type="match status" value="1"/>
</dbReference>
<feature type="domain" description="F-box associated beta-propeller type 3" evidence="3">
    <location>
        <begin position="99"/>
        <end position="176"/>
    </location>
</feature>
<evidence type="ECO:0000259" key="2">
    <source>
        <dbReference type="Pfam" id="PF00646"/>
    </source>
</evidence>
<gene>
    <name evidence="4" type="ORF">TSUD_381770</name>
</gene>
<proteinExistence type="predicted"/>
<evidence type="ECO:0008006" key="6">
    <source>
        <dbReference type="Google" id="ProtNLM"/>
    </source>
</evidence>
<name>A0A2Z6MV72_TRISU</name>
<evidence type="ECO:0000313" key="5">
    <source>
        <dbReference type="Proteomes" id="UP000242715"/>
    </source>
</evidence>
<feature type="region of interest" description="Disordered" evidence="1">
    <location>
        <begin position="1"/>
        <end position="27"/>
    </location>
</feature>
<evidence type="ECO:0000259" key="3">
    <source>
        <dbReference type="Pfam" id="PF08268"/>
    </source>
</evidence>
<evidence type="ECO:0000313" key="4">
    <source>
        <dbReference type="EMBL" id="GAU20085.1"/>
    </source>
</evidence>
<evidence type="ECO:0000256" key="1">
    <source>
        <dbReference type="SAM" id="MobiDB-lite"/>
    </source>
</evidence>
<dbReference type="AlphaFoldDB" id="A0A2Z6MV72"/>
<keyword evidence="5" id="KW-1185">Reference proteome</keyword>
<dbReference type="Proteomes" id="UP000242715">
    <property type="component" value="Unassembled WGS sequence"/>
</dbReference>
<dbReference type="InterPro" id="IPR036047">
    <property type="entry name" value="F-box-like_dom_sf"/>
</dbReference>
<dbReference type="InterPro" id="IPR013187">
    <property type="entry name" value="F-box-assoc_dom_typ3"/>
</dbReference>
<dbReference type="InterPro" id="IPR052361">
    <property type="entry name" value="F-box_domain"/>
</dbReference>
<dbReference type="PANTHER" id="PTHR31790">
    <property type="entry name" value="OS02G0783600 PROTEIN"/>
    <property type="match status" value="1"/>
</dbReference>
<sequence>MAPSSDADEPNDVALSDPPTEDTTTTKKRKFLSRLPVKSLMQFKCVCKSWKSLISDPNFAKKHLRMSTKHHHLISINSAGRDELIHMSYPLSSLLTDVTATAIQLEYPLTNRYRRFDPIVASCHGILCIQIDHVSVNLWNPSIRKFTKIPSLEDSIHGYSVSFGYDHSSDTYKVVARGFVIKVHTVACKHLIPTTSWNIIALDLEKESYQENVQPDYGREYGNKESWIKLFRVPDIRDLGYDPYGTFKDVNIQNTVGWRGTQVYYESLISLCF</sequence>
<dbReference type="NCBIfam" id="TIGR01640">
    <property type="entry name" value="F_box_assoc_1"/>
    <property type="match status" value="1"/>
</dbReference>
<reference evidence="5" key="1">
    <citation type="journal article" date="2017" name="Front. Plant Sci.">
        <title>Climate Clever Clovers: New Paradigm to Reduce the Environmental Footprint of Ruminants by Breeding Low Methanogenic Forages Utilizing Haplotype Variation.</title>
        <authorList>
            <person name="Kaur P."/>
            <person name="Appels R."/>
            <person name="Bayer P.E."/>
            <person name="Keeble-Gagnere G."/>
            <person name="Wang J."/>
            <person name="Hirakawa H."/>
            <person name="Shirasawa K."/>
            <person name="Vercoe P."/>
            <person name="Stefanova K."/>
            <person name="Durmic Z."/>
            <person name="Nichols P."/>
            <person name="Revell C."/>
            <person name="Isobe S.N."/>
            <person name="Edwards D."/>
            <person name="Erskine W."/>
        </authorList>
    </citation>
    <scope>NUCLEOTIDE SEQUENCE [LARGE SCALE GENOMIC DNA]</scope>
    <source>
        <strain evidence="5">cv. Daliak</strain>
    </source>
</reference>
<dbReference type="EMBL" id="DF973208">
    <property type="protein sequence ID" value="GAU20085.1"/>
    <property type="molecule type" value="Genomic_DNA"/>
</dbReference>
<organism evidence="4 5">
    <name type="scientific">Trifolium subterraneum</name>
    <name type="common">Subterranean clover</name>
    <dbReference type="NCBI Taxonomy" id="3900"/>
    <lineage>
        <taxon>Eukaryota</taxon>
        <taxon>Viridiplantae</taxon>
        <taxon>Streptophyta</taxon>
        <taxon>Embryophyta</taxon>
        <taxon>Tracheophyta</taxon>
        <taxon>Spermatophyta</taxon>
        <taxon>Magnoliopsida</taxon>
        <taxon>eudicotyledons</taxon>
        <taxon>Gunneridae</taxon>
        <taxon>Pentapetalae</taxon>
        <taxon>rosids</taxon>
        <taxon>fabids</taxon>
        <taxon>Fabales</taxon>
        <taxon>Fabaceae</taxon>
        <taxon>Papilionoideae</taxon>
        <taxon>50 kb inversion clade</taxon>
        <taxon>NPAAA clade</taxon>
        <taxon>Hologalegina</taxon>
        <taxon>IRL clade</taxon>
        <taxon>Trifolieae</taxon>
        <taxon>Trifolium</taxon>
    </lineage>
</organism>
<dbReference type="Pfam" id="PF08268">
    <property type="entry name" value="FBA_3"/>
    <property type="match status" value="1"/>
</dbReference>
<dbReference type="SUPFAM" id="SSF81383">
    <property type="entry name" value="F-box domain"/>
    <property type="match status" value="1"/>
</dbReference>
<accession>A0A2Z6MV72</accession>
<dbReference type="PANTHER" id="PTHR31790:SF230">
    <property type="entry name" value="PROTEIN, PUTATIVE-RELATED"/>
    <property type="match status" value="1"/>
</dbReference>
<protein>
    <recommendedName>
        <fullName evidence="6">F-box domain-containing protein</fullName>
    </recommendedName>
</protein>
<dbReference type="InterPro" id="IPR001810">
    <property type="entry name" value="F-box_dom"/>
</dbReference>
<feature type="domain" description="F-box" evidence="2">
    <location>
        <begin position="30"/>
        <end position="61"/>
    </location>
</feature>
<dbReference type="Gene3D" id="1.20.1280.50">
    <property type="match status" value="1"/>
</dbReference>
<dbReference type="InterPro" id="IPR017451">
    <property type="entry name" value="F-box-assoc_interact_dom"/>
</dbReference>
<feature type="compositionally biased region" description="Acidic residues" evidence="1">
    <location>
        <begin position="1"/>
        <end position="11"/>
    </location>
</feature>
<dbReference type="OrthoDB" id="1244201at2759"/>